<keyword evidence="2" id="KW-0808">Transferase</keyword>
<dbReference type="SUPFAM" id="SSF110710">
    <property type="entry name" value="TTHA0583/YokD-like"/>
    <property type="match status" value="1"/>
</dbReference>
<dbReference type="GO" id="GO:0046677">
    <property type="term" value="P:response to antibiotic"/>
    <property type="evidence" value="ECO:0007669"/>
    <property type="project" value="InterPro"/>
</dbReference>
<evidence type="ECO:0000256" key="1">
    <source>
        <dbReference type="ARBA" id="ARBA00006383"/>
    </source>
</evidence>
<proteinExistence type="inferred from homology"/>
<name>X1EKR6_9ZZZZ</name>
<evidence type="ECO:0000256" key="3">
    <source>
        <dbReference type="ARBA" id="ARBA00023315"/>
    </source>
</evidence>
<organism evidence="4">
    <name type="scientific">marine sediment metagenome</name>
    <dbReference type="NCBI Taxonomy" id="412755"/>
    <lineage>
        <taxon>unclassified sequences</taxon>
        <taxon>metagenomes</taxon>
        <taxon>ecological metagenomes</taxon>
    </lineage>
</organism>
<dbReference type="EMBL" id="BART01033614">
    <property type="protein sequence ID" value="GAH09243.1"/>
    <property type="molecule type" value="Genomic_DNA"/>
</dbReference>
<dbReference type="AlphaFoldDB" id="X1EKR6"/>
<comment type="similarity">
    <text evidence="1">Belongs to the antibiotic N-acetyltransferase family.</text>
</comment>
<evidence type="ECO:0000256" key="2">
    <source>
        <dbReference type="ARBA" id="ARBA00022679"/>
    </source>
</evidence>
<dbReference type="Pfam" id="PF02522">
    <property type="entry name" value="Antibiotic_NAT"/>
    <property type="match status" value="1"/>
</dbReference>
<comment type="caution">
    <text evidence="4">The sequence shown here is derived from an EMBL/GenBank/DDBJ whole genome shotgun (WGS) entry which is preliminary data.</text>
</comment>
<feature type="non-terminal residue" evidence="4">
    <location>
        <position position="1"/>
    </location>
</feature>
<evidence type="ECO:0008006" key="5">
    <source>
        <dbReference type="Google" id="ProtNLM"/>
    </source>
</evidence>
<protein>
    <recommendedName>
        <fullName evidence="5">Aminoglycoside N(3)-acetyltransferase</fullName>
    </recommendedName>
</protein>
<reference evidence="4" key="1">
    <citation type="journal article" date="2014" name="Front. Microbiol.">
        <title>High frequency of phylogenetically diverse reductive dehalogenase-homologous genes in deep subseafloor sedimentary metagenomes.</title>
        <authorList>
            <person name="Kawai M."/>
            <person name="Futagami T."/>
            <person name="Toyoda A."/>
            <person name="Takaki Y."/>
            <person name="Nishi S."/>
            <person name="Hori S."/>
            <person name="Arai W."/>
            <person name="Tsubouchi T."/>
            <person name="Morono Y."/>
            <person name="Uchiyama I."/>
            <person name="Ito T."/>
            <person name="Fujiyama A."/>
            <person name="Inagaki F."/>
            <person name="Takami H."/>
        </authorList>
    </citation>
    <scope>NUCLEOTIDE SEQUENCE</scope>
    <source>
        <strain evidence="4">Expedition CK06-06</strain>
    </source>
</reference>
<dbReference type="InterPro" id="IPR003679">
    <property type="entry name" value="Amioglycoside_AcTrfase"/>
</dbReference>
<dbReference type="GO" id="GO:0008080">
    <property type="term" value="F:N-acetyltransferase activity"/>
    <property type="evidence" value="ECO:0007669"/>
    <property type="project" value="InterPro"/>
</dbReference>
<accession>X1EKR6</accession>
<gene>
    <name evidence="4" type="ORF">S01H4_57697</name>
</gene>
<keyword evidence="3" id="KW-0012">Acyltransferase</keyword>
<evidence type="ECO:0000313" key="4">
    <source>
        <dbReference type="EMBL" id="GAH09243.1"/>
    </source>
</evidence>
<dbReference type="PANTHER" id="PTHR11104:SF0">
    <property type="entry name" value="SPBETA PROPHAGE-DERIVED AMINOGLYCOSIDE N(3')-ACETYLTRANSFERASE-LIKE PROTEIN YOKD"/>
    <property type="match status" value="1"/>
</dbReference>
<dbReference type="InterPro" id="IPR028345">
    <property type="entry name" value="Antibiotic_NAT-like"/>
</dbReference>
<sequence>KQPGIGRTIHPTHSVAIWAKHKAYLLNIGNNTFGKNSIFGKLHKINGKLVFFGVPFHESCTYVHYIEKMHGVPYRYMRKYRGRILMDGRQNKEEFYFFYKYSFFYTSMLKFEEHLLKKGLLKEVKVGEGAISMIESDCLFKEGYKQLDKDIYFFLKNESIVLKLFNRFIYPFLKYLPWSVRILHNIGLKFPRCIKRLRNSLDFMQN</sequence>
<dbReference type="PANTHER" id="PTHR11104">
    <property type="entry name" value="AMINOGLYCOSIDE N3-ACETYLTRANSFERASE"/>
    <property type="match status" value="1"/>
</dbReference>